<evidence type="ECO:0000313" key="3">
    <source>
        <dbReference type="Proteomes" id="UP000803844"/>
    </source>
</evidence>
<gene>
    <name evidence="2" type="ORF">M406DRAFT_233130</name>
</gene>
<evidence type="ECO:0000259" key="1">
    <source>
        <dbReference type="Pfam" id="PF06985"/>
    </source>
</evidence>
<name>A0A9P4XYE2_CRYP1</name>
<evidence type="ECO:0000313" key="2">
    <source>
        <dbReference type="EMBL" id="KAF3763584.1"/>
    </source>
</evidence>
<sequence length="126" mass="14825">RYQQLDSVKDEIRILSLLPGRPNDAVETTISVACLDDDPYYEALSYVWGDSRPEFCRWIRVDGQKRWVTQNLWAALRRLRRTDEERKLWVDALCINQKDDVEKSHQVAMMSQIYSKTAMCLAWLGD</sequence>
<dbReference type="EMBL" id="MU032349">
    <property type="protein sequence ID" value="KAF3763584.1"/>
    <property type="molecule type" value="Genomic_DNA"/>
</dbReference>
<dbReference type="RefSeq" id="XP_040774545.1">
    <property type="nucleotide sequence ID" value="XM_040915932.1"/>
</dbReference>
<dbReference type="InterPro" id="IPR010730">
    <property type="entry name" value="HET"/>
</dbReference>
<dbReference type="Pfam" id="PF06985">
    <property type="entry name" value="HET"/>
    <property type="match status" value="1"/>
</dbReference>
<dbReference type="InterPro" id="IPR052895">
    <property type="entry name" value="HetReg/Transcr_Mod"/>
</dbReference>
<feature type="non-terminal residue" evidence="2">
    <location>
        <position position="1"/>
    </location>
</feature>
<keyword evidence="3" id="KW-1185">Reference proteome</keyword>
<organism evidence="2 3">
    <name type="scientific">Cryphonectria parasitica (strain ATCC 38755 / EP155)</name>
    <dbReference type="NCBI Taxonomy" id="660469"/>
    <lineage>
        <taxon>Eukaryota</taxon>
        <taxon>Fungi</taxon>
        <taxon>Dikarya</taxon>
        <taxon>Ascomycota</taxon>
        <taxon>Pezizomycotina</taxon>
        <taxon>Sordariomycetes</taxon>
        <taxon>Sordariomycetidae</taxon>
        <taxon>Diaporthales</taxon>
        <taxon>Cryphonectriaceae</taxon>
        <taxon>Cryphonectria-Endothia species complex</taxon>
        <taxon>Cryphonectria</taxon>
    </lineage>
</organism>
<protein>
    <recommendedName>
        <fullName evidence="1">Heterokaryon incompatibility domain-containing protein</fullName>
    </recommendedName>
</protein>
<feature type="non-terminal residue" evidence="2">
    <location>
        <position position="126"/>
    </location>
</feature>
<dbReference type="Proteomes" id="UP000803844">
    <property type="component" value="Unassembled WGS sequence"/>
</dbReference>
<accession>A0A9P4XYE2</accession>
<dbReference type="PANTHER" id="PTHR24148">
    <property type="entry name" value="ANKYRIN REPEAT DOMAIN-CONTAINING PROTEIN 39 HOMOLOG-RELATED"/>
    <property type="match status" value="1"/>
</dbReference>
<proteinExistence type="predicted"/>
<dbReference type="OrthoDB" id="5571888at2759"/>
<dbReference type="GeneID" id="63833061"/>
<dbReference type="AlphaFoldDB" id="A0A9P4XYE2"/>
<reference evidence="2" key="1">
    <citation type="journal article" date="2020" name="Phytopathology">
        <title>Genome sequence of the chestnut blight fungus Cryphonectria parasitica EP155: A fundamental resource for an archetypical invasive plant pathogen.</title>
        <authorList>
            <person name="Crouch J.A."/>
            <person name="Dawe A."/>
            <person name="Aerts A."/>
            <person name="Barry K."/>
            <person name="Churchill A.C.L."/>
            <person name="Grimwood J."/>
            <person name="Hillman B."/>
            <person name="Milgroom M.G."/>
            <person name="Pangilinan J."/>
            <person name="Smith M."/>
            <person name="Salamov A."/>
            <person name="Schmutz J."/>
            <person name="Yadav J."/>
            <person name="Grigoriev I.V."/>
            <person name="Nuss D."/>
        </authorList>
    </citation>
    <scope>NUCLEOTIDE SEQUENCE</scope>
    <source>
        <strain evidence="2">EP155</strain>
    </source>
</reference>
<feature type="domain" description="Heterokaryon incompatibility" evidence="1">
    <location>
        <begin position="41"/>
        <end position="125"/>
    </location>
</feature>
<comment type="caution">
    <text evidence="2">The sequence shown here is derived from an EMBL/GenBank/DDBJ whole genome shotgun (WGS) entry which is preliminary data.</text>
</comment>
<dbReference type="PANTHER" id="PTHR24148:SF64">
    <property type="entry name" value="HETEROKARYON INCOMPATIBILITY DOMAIN-CONTAINING PROTEIN"/>
    <property type="match status" value="1"/>
</dbReference>